<dbReference type="Proteomes" id="UP000178597">
    <property type="component" value="Unassembled WGS sequence"/>
</dbReference>
<evidence type="ECO:0000256" key="1">
    <source>
        <dbReference type="ARBA" id="ARBA00006817"/>
    </source>
</evidence>
<dbReference type="Gene3D" id="3.30.530.20">
    <property type="match status" value="1"/>
</dbReference>
<dbReference type="EMBL" id="MFZP01000008">
    <property type="protein sequence ID" value="OGK28205.1"/>
    <property type="molecule type" value="Genomic_DNA"/>
</dbReference>
<accession>A0A1F7HAX6</accession>
<name>A0A1F7HAX6_9BACT</name>
<proteinExistence type="inferred from homology"/>
<evidence type="ECO:0000313" key="3">
    <source>
        <dbReference type="EMBL" id="OGK28205.1"/>
    </source>
</evidence>
<evidence type="ECO:0000259" key="2">
    <source>
        <dbReference type="Pfam" id="PF08327"/>
    </source>
</evidence>
<evidence type="ECO:0000313" key="4">
    <source>
        <dbReference type="Proteomes" id="UP000178597"/>
    </source>
</evidence>
<dbReference type="STRING" id="1802040.A3C28_03370"/>
<reference evidence="3 4" key="1">
    <citation type="journal article" date="2016" name="Nat. Commun.">
        <title>Thousands of microbial genomes shed light on interconnected biogeochemical processes in an aquifer system.</title>
        <authorList>
            <person name="Anantharaman K."/>
            <person name="Brown C.T."/>
            <person name="Hug L.A."/>
            <person name="Sharon I."/>
            <person name="Castelle C.J."/>
            <person name="Probst A.J."/>
            <person name="Thomas B.C."/>
            <person name="Singh A."/>
            <person name="Wilkins M.J."/>
            <person name="Karaoz U."/>
            <person name="Brodie E.L."/>
            <person name="Williams K.H."/>
            <person name="Hubbard S.S."/>
            <person name="Banfield J.F."/>
        </authorList>
    </citation>
    <scope>NUCLEOTIDE SEQUENCE [LARGE SCALE GENOMIC DNA]</scope>
</reference>
<dbReference type="InterPro" id="IPR013538">
    <property type="entry name" value="ASHA1/2-like_C"/>
</dbReference>
<gene>
    <name evidence="3" type="ORF">A3C28_03370</name>
</gene>
<feature type="domain" description="Activator of Hsp90 ATPase homologue 1/2-like C-terminal" evidence="2">
    <location>
        <begin position="12"/>
        <end position="125"/>
    </location>
</feature>
<organism evidence="3 4">
    <name type="scientific">Candidatus Roizmanbacteria bacterium RIFCSPHIGHO2_02_FULL_39_9</name>
    <dbReference type="NCBI Taxonomy" id="1802040"/>
    <lineage>
        <taxon>Bacteria</taxon>
        <taxon>Candidatus Roizmaniibacteriota</taxon>
    </lineage>
</organism>
<dbReference type="AlphaFoldDB" id="A0A1F7HAX6"/>
<protein>
    <recommendedName>
        <fullName evidence="2">Activator of Hsp90 ATPase homologue 1/2-like C-terminal domain-containing protein</fullName>
    </recommendedName>
</protein>
<dbReference type="SUPFAM" id="SSF55961">
    <property type="entry name" value="Bet v1-like"/>
    <property type="match status" value="1"/>
</dbReference>
<comment type="caution">
    <text evidence="3">The sequence shown here is derived from an EMBL/GenBank/DDBJ whole genome shotgun (WGS) entry which is preliminary data.</text>
</comment>
<dbReference type="InterPro" id="IPR023393">
    <property type="entry name" value="START-like_dom_sf"/>
</dbReference>
<comment type="similarity">
    <text evidence="1">Belongs to the AHA1 family.</text>
</comment>
<dbReference type="Pfam" id="PF08327">
    <property type="entry name" value="AHSA1"/>
    <property type="match status" value="1"/>
</dbReference>
<sequence>MKTIKQKYAIHAPLIKVWEAFVDPAVIDLWGGGPAKMNAKTGTEFSLWNGDIHGKNTEVIPHKKLVQDWYGGDWPQASRVTFIFSEKNESTNVSLLHEDVPDKEFKGISDGWKDYYLGPLKKLLEKK</sequence>